<keyword evidence="5 7" id="KW-0472">Membrane</keyword>
<dbReference type="GO" id="GO:0019374">
    <property type="term" value="P:galactolipid metabolic process"/>
    <property type="evidence" value="ECO:0007669"/>
    <property type="project" value="EnsemblPlants"/>
</dbReference>
<evidence type="ECO:0000259" key="8">
    <source>
        <dbReference type="Pfam" id="PF01694"/>
    </source>
</evidence>
<dbReference type="STRING" id="436017.A4RXF8"/>
<dbReference type="Gramene" id="ABO96286">
    <property type="protein sequence ID" value="ABO96286"/>
    <property type="gene ID" value="OSTLU_31680"/>
</dbReference>
<keyword evidence="4 7" id="KW-1133">Transmembrane helix</keyword>
<dbReference type="InterPro" id="IPR050925">
    <property type="entry name" value="Rhomboid_protease_S54"/>
</dbReference>
<dbReference type="GO" id="GO:0004252">
    <property type="term" value="F:serine-type endopeptidase activity"/>
    <property type="evidence" value="ECO:0007669"/>
    <property type="project" value="InterPro"/>
</dbReference>
<dbReference type="GeneID" id="5001837"/>
<dbReference type="Gene3D" id="1.20.1540.10">
    <property type="entry name" value="Rhomboid-like"/>
    <property type="match status" value="1"/>
</dbReference>
<comment type="subcellular location">
    <subcellularLocation>
        <location evidence="1">Membrane</location>
        <topology evidence="1">Multi-pass membrane protein</topology>
    </subcellularLocation>
</comment>
<name>A4RXF8_OSTLU</name>
<feature type="region of interest" description="Disordered" evidence="6">
    <location>
        <begin position="20"/>
        <end position="39"/>
    </location>
</feature>
<feature type="compositionally biased region" description="Basic and acidic residues" evidence="6">
    <location>
        <begin position="20"/>
        <end position="36"/>
    </location>
</feature>
<sequence length="268" mass="28260">MVGKAANAVALGAALAGPGERADGARGGGRRREGGRRAAARGVFDDPDRACTNAIMIGTASAFALQILSGQAITALGAKVNERIAAGQLWRLATPIFLHGGLPHLMVNMYSLNSIGPLMEATFGREQFLAVYFGAGVAGNYASYRFCASNSVGASGAVFGLAGALAVYLQRHKRYLGERADMQLQQLGTALAVNMGFGLTSRRIDNWGHAGGLVGGAALAFLTGPNLVMETDGGYGLRRKLVNKPKLQSTIRAIKDFWDEDDEDEDER</sequence>
<dbReference type="EMBL" id="CP000585">
    <property type="protein sequence ID" value="ABO96286.1"/>
    <property type="molecule type" value="Genomic_DNA"/>
</dbReference>
<dbReference type="InterPro" id="IPR035952">
    <property type="entry name" value="Rhomboid-like_sf"/>
</dbReference>
<gene>
    <name evidence="9" type="ORF">OSTLU_31680</name>
</gene>
<reference evidence="9 10" key="1">
    <citation type="journal article" date="2007" name="Proc. Natl. Acad. Sci. U.S.A.">
        <title>The tiny eukaryote Ostreococcus provides genomic insights into the paradox of plankton speciation.</title>
        <authorList>
            <person name="Palenik B."/>
            <person name="Grimwood J."/>
            <person name="Aerts A."/>
            <person name="Rouze P."/>
            <person name="Salamov A."/>
            <person name="Putnam N."/>
            <person name="Dupont C."/>
            <person name="Jorgensen R."/>
            <person name="Derelle E."/>
            <person name="Rombauts S."/>
            <person name="Zhou K."/>
            <person name="Otillar R."/>
            <person name="Merchant S.S."/>
            <person name="Podell S."/>
            <person name="Gaasterland T."/>
            <person name="Napoli C."/>
            <person name="Gendler K."/>
            <person name="Manuell A."/>
            <person name="Tai V."/>
            <person name="Vallon O."/>
            <person name="Piganeau G."/>
            <person name="Jancek S."/>
            <person name="Heijde M."/>
            <person name="Jabbari K."/>
            <person name="Bowler C."/>
            <person name="Lohr M."/>
            <person name="Robbens S."/>
            <person name="Werner G."/>
            <person name="Dubchak I."/>
            <person name="Pazour G.J."/>
            <person name="Ren Q."/>
            <person name="Paulsen I."/>
            <person name="Delwiche C."/>
            <person name="Schmutz J."/>
            <person name="Rokhsar D."/>
            <person name="Van de Peer Y."/>
            <person name="Moreau H."/>
            <person name="Grigoriev I.V."/>
        </authorList>
    </citation>
    <scope>NUCLEOTIDE SEQUENCE [LARGE SCALE GENOMIC DNA]</scope>
    <source>
        <strain evidence="9 10">CCE9901</strain>
    </source>
</reference>
<proteinExistence type="inferred from homology"/>
<evidence type="ECO:0000313" key="9">
    <source>
        <dbReference type="EMBL" id="ABO96286.1"/>
    </source>
</evidence>
<dbReference type="PANTHER" id="PTHR43731:SF26">
    <property type="entry name" value="RHOMBOID-LIKE PROTEIN 10, CHLOROPLASTIC"/>
    <property type="match status" value="1"/>
</dbReference>
<dbReference type="AlphaFoldDB" id="A4RXF8"/>
<dbReference type="RefSeq" id="XP_001417993.1">
    <property type="nucleotide sequence ID" value="XM_001417956.1"/>
</dbReference>
<evidence type="ECO:0000256" key="4">
    <source>
        <dbReference type="ARBA" id="ARBA00022989"/>
    </source>
</evidence>
<dbReference type="Proteomes" id="UP000001568">
    <property type="component" value="Chromosome 5"/>
</dbReference>
<evidence type="ECO:0000256" key="5">
    <source>
        <dbReference type="ARBA" id="ARBA00023136"/>
    </source>
</evidence>
<dbReference type="GO" id="GO:0006654">
    <property type="term" value="P:phosphatidic acid biosynthetic process"/>
    <property type="evidence" value="ECO:0007669"/>
    <property type="project" value="EnsemblPlants"/>
</dbReference>
<evidence type="ECO:0000313" key="10">
    <source>
        <dbReference type="Proteomes" id="UP000001568"/>
    </source>
</evidence>
<dbReference type="PANTHER" id="PTHR43731">
    <property type="entry name" value="RHOMBOID PROTEASE"/>
    <property type="match status" value="1"/>
</dbReference>
<protein>
    <recommendedName>
        <fullName evidence="8">Peptidase S54 rhomboid domain-containing protein</fullName>
    </recommendedName>
</protein>
<organism evidence="9 10">
    <name type="scientific">Ostreococcus lucimarinus (strain CCE9901)</name>
    <dbReference type="NCBI Taxonomy" id="436017"/>
    <lineage>
        <taxon>Eukaryota</taxon>
        <taxon>Viridiplantae</taxon>
        <taxon>Chlorophyta</taxon>
        <taxon>Mamiellophyceae</taxon>
        <taxon>Mamiellales</taxon>
        <taxon>Bathycoccaceae</taxon>
        <taxon>Ostreococcus</taxon>
    </lineage>
</organism>
<keyword evidence="10" id="KW-1185">Reference proteome</keyword>
<feature type="transmembrane region" description="Helical" evidence="7">
    <location>
        <begin position="152"/>
        <end position="169"/>
    </location>
</feature>
<dbReference type="InterPro" id="IPR022764">
    <property type="entry name" value="Peptidase_S54_rhomboid_dom"/>
</dbReference>
<evidence type="ECO:0000256" key="7">
    <source>
        <dbReference type="SAM" id="Phobius"/>
    </source>
</evidence>
<dbReference type="OMA" id="ACTNAIM"/>
<accession>A4RXF8</accession>
<evidence type="ECO:0000256" key="1">
    <source>
        <dbReference type="ARBA" id="ARBA00004141"/>
    </source>
</evidence>
<dbReference type="eggNOG" id="KOG2289">
    <property type="taxonomic scope" value="Eukaryota"/>
</dbReference>
<keyword evidence="3 7" id="KW-0812">Transmembrane</keyword>
<dbReference type="OrthoDB" id="418595at2759"/>
<dbReference type="GO" id="GO:0009706">
    <property type="term" value="C:chloroplast inner membrane"/>
    <property type="evidence" value="ECO:0007669"/>
    <property type="project" value="EnsemblPlants"/>
</dbReference>
<dbReference type="SUPFAM" id="SSF144091">
    <property type="entry name" value="Rhomboid-like"/>
    <property type="match status" value="1"/>
</dbReference>
<evidence type="ECO:0000256" key="6">
    <source>
        <dbReference type="SAM" id="MobiDB-lite"/>
    </source>
</evidence>
<evidence type="ECO:0000256" key="2">
    <source>
        <dbReference type="ARBA" id="ARBA00009045"/>
    </source>
</evidence>
<dbReference type="Pfam" id="PF01694">
    <property type="entry name" value="Rhomboid"/>
    <property type="match status" value="1"/>
</dbReference>
<dbReference type="HOGENOM" id="CLU_1039727_0_0_1"/>
<dbReference type="KEGG" id="olu:OSTLU_31680"/>
<comment type="similarity">
    <text evidence="2">Belongs to the peptidase S54 family.</text>
</comment>
<evidence type="ECO:0000256" key="3">
    <source>
        <dbReference type="ARBA" id="ARBA00022692"/>
    </source>
</evidence>
<feature type="domain" description="Peptidase S54 rhomboid" evidence="8">
    <location>
        <begin position="87"/>
        <end position="224"/>
    </location>
</feature>